<keyword evidence="5" id="KW-0436">Ligase</keyword>
<comment type="similarity">
    <text evidence="2">Belongs to the AIR synthase family.</text>
</comment>
<reference evidence="14" key="2">
    <citation type="submission" date="2022-06" db="EMBL/GenBank/DDBJ databases">
        <title>Thermospira aquatica gen. nov., sp. nov.</title>
        <authorList>
            <person name="Ben Ali Gam Z."/>
            <person name="Labat M."/>
        </authorList>
    </citation>
    <scope>NUCLEOTIDE SEQUENCE</scope>
    <source>
        <strain evidence="14">F1F22</strain>
    </source>
</reference>
<keyword evidence="7" id="KW-0067">ATP-binding</keyword>
<dbReference type="PANTHER" id="PTHR10520:SF12">
    <property type="entry name" value="TRIFUNCTIONAL PURINE BIOSYNTHETIC PROTEIN ADENOSINE-3"/>
    <property type="match status" value="1"/>
</dbReference>
<keyword evidence="15" id="KW-1185">Reference proteome</keyword>
<evidence type="ECO:0000256" key="1">
    <source>
        <dbReference type="ARBA" id="ARBA00004686"/>
    </source>
</evidence>
<dbReference type="InterPro" id="IPR004733">
    <property type="entry name" value="PurM_cligase"/>
</dbReference>
<dbReference type="InterPro" id="IPR036921">
    <property type="entry name" value="PurM-like_N_sf"/>
</dbReference>
<dbReference type="InterPro" id="IPR016188">
    <property type="entry name" value="PurM-like_N"/>
</dbReference>
<feature type="domain" description="PurM-like N-terminal" evidence="12">
    <location>
        <begin position="41"/>
        <end position="160"/>
    </location>
</feature>
<dbReference type="KEGG" id="taqu:KDW03_05865"/>
<sequence length="384" mass="42376">MDKYRLRGVSPTKEDVHAAIEGLNEGAFPGSFCKILPDPFHHNRYIVMHADGSGTKSSVAYLMAKETGNDQWYAGLAQDAAVMNIDDMACVGATGPFLFSNTIGRNAHRVPGEAIKAIIHGYETFFSSLRPHNIVCMMSGGETADVGDLVQTVIVDATAIAKLKGEEVITMKMQPGDVIVGFSSTGQSSYETQPNSGIASNGLTLARHQLLSHEYALKYPESFSATINPDLVYQGPYHLEDRLPGTNFCIGEALLSPTRSYLPIIREMLSTMREAIHGIVHCTGGGQVKCKHFGFSLRYIKDNLFPVPPLFEIIQKTGVPWREMYQVFNMGHRLEVYVPRDAAETLVHIGEKYNIEAKIVGRIESSPNSHNEVILKTPFGEFFY</sequence>
<dbReference type="AlphaFoldDB" id="A0AAX3BH61"/>
<evidence type="ECO:0000259" key="12">
    <source>
        <dbReference type="Pfam" id="PF00586"/>
    </source>
</evidence>
<dbReference type="Gene3D" id="3.30.1330.10">
    <property type="entry name" value="PurM-like, N-terminal domain"/>
    <property type="match status" value="1"/>
</dbReference>
<evidence type="ECO:0000256" key="4">
    <source>
        <dbReference type="ARBA" id="ARBA00020367"/>
    </source>
</evidence>
<dbReference type="InterPro" id="IPR036676">
    <property type="entry name" value="PurM-like_C_sf"/>
</dbReference>
<dbReference type="EC" id="6.3.3.1" evidence="3"/>
<dbReference type="SUPFAM" id="SSF55326">
    <property type="entry name" value="PurM N-terminal domain-like"/>
    <property type="match status" value="1"/>
</dbReference>
<feature type="domain" description="PurM-like C-terminal" evidence="13">
    <location>
        <begin position="174"/>
        <end position="367"/>
    </location>
</feature>
<evidence type="ECO:0000259" key="13">
    <source>
        <dbReference type="Pfam" id="PF02769"/>
    </source>
</evidence>
<dbReference type="GO" id="GO:0005524">
    <property type="term" value="F:ATP binding"/>
    <property type="evidence" value="ECO:0007669"/>
    <property type="project" value="UniProtKB-KW"/>
</dbReference>
<evidence type="ECO:0000313" key="14">
    <source>
        <dbReference type="EMBL" id="URA11318.1"/>
    </source>
</evidence>
<dbReference type="InterPro" id="IPR010918">
    <property type="entry name" value="PurM-like_C_dom"/>
</dbReference>
<dbReference type="GO" id="GO:0046084">
    <property type="term" value="P:adenine biosynthetic process"/>
    <property type="evidence" value="ECO:0007669"/>
    <property type="project" value="TreeGrafter"/>
</dbReference>
<dbReference type="Pfam" id="PF00586">
    <property type="entry name" value="AIRS"/>
    <property type="match status" value="1"/>
</dbReference>
<proteinExistence type="inferred from homology"/>
<evidence type="ECO:0000256" key="5">
    <source>
        <dbReference type="ARBA" id="ARBA00022598"/>
    </source>
</evidence>
<comment type="catalytic activity">
    <reaction evidence="11">
        <text>2-formamido-N(1)-(5-O-phospho-beta-D-ribosyl)acetamidine + ATP = 5-amino-1-(5-phospho-beta-D-ribosyl)imidazole + ADP + phosphate + H(+)</text>
        <dbReference type="Rhea" id="RHEA:23032"/>
        <dbReference type="ChEBI" id="CHEBI:15378"/>
        <dbReference type="ChEBI" id="CHEBI:30616"/>
        <dbReference type="ChEBI" id="CHEBI:43474"/>
        <dbReference type="ChEBI" id="CHEBI:137981"/>
        <dbReference type="ChEBI" id="CHEBI:147287"/>
        <dbReference type="ChEBI" id="CHEBI:456216"/>
        <dbReference type="EC" id="6.3.3.1"/>
    </reaction>
</comment>
<evidence type="ECO:0000313" key="15">
    <source>
        <dbReference type="Proteomes" id="UP001056539"/>
    </source>
</evidence>
<evidence type="ECO:0000256" key="11">
    <source>
        <dbReference type="ARBA" id="ARBA00049057"/>
    </source>
</evidence>
<reference evidence="14" key="1">
    <citation type="submission" date="2021-04" db="EMBL/GenBank/DDBJ databases">
        <authorList>
            <person name="Postec A."/>
        </authorList>
    </citation>
    <scope>NUCLEOTIDE SEQUENCE</scope>
    <source>
        <strain evidence="14">F1F22</strain>
    </source>
</reference>
<dbReference type="RefSeq" id="WP_271436450.1">
    <property type="nucleotide sequence ID" value="NZ_CP073355.1"/>
</dbReference>
<evidence type="ECO:0000256" key="7">
    <source>
        <dbReference type="ARBA" id="ARBA00022840"/>
    </source>
</evidence>
<dbReference type="GO" id="GO:0006189">
    <property type="term" value="P:'de novo' IMP biosynthetic process"/>
    <property type="evidence" value="ECO:0007669"/>
    <property type="project" value="InterPro"/>
</dbReference>
<dbReference type="Proteomes" id="UP001056539">
    <property type="component" value="Chromosome"/>
</dbReference>
<dbReference type="GO" id="GO:0005829">
    <property type="term" value="C:cytosol"/>
    <property type="evidence" value="ECO:0007669"/>
    <property type="project" value="TreeGrafter"/>
</dbReference>
<evidence type="ECO:0000256" key="8">
    <source>
        <dbReference type="ARBA" id="ARBA00031908"/>
    </source>
</evidence>
<dbReference type="Pfam" id="PF02769">
    <property type="entry name" value="AIRS_C"/>
    <property type="match status" value="1"/>
</dbReference>
<accession>A0AAX3BH61</accession>
<evidence type="ECO:0000256" key="9">
    <source>
        <dbReference type="ARBA" id="ARBA00032931"/>
    </source>
</evidence>
<evidence type="ECO:0000256" key="10">
    <source>
        <dbReference type="ARBA" id="ARBA00033093"/>
    </source>
</evidence>
<organism evidence="14 15">
    <name type="scientific">Thermospira aquatica</name>
    <dbReference type="NCBI Taxonomy" id="2828656"/>
    <lineage>
        <taxon>Bacteria</taxon>
        <taxon>Pseudomonadati</taxon>
        <taxon>Spirochaetota</taxon>
        <taxon>Spirochaetia</taxon>
        <taxon>Brevinematales</taxon>
        <taxon>Thermospiraceae</taxon>
        <taxon>Thermospira</taxon>
    </lineage>
</organism>
<evidence type="ECO:0000256" key="3">
    <source>
        <dbReference type="ARBA" id="ARBA00013047"/>
    </source>
</evidence>
<evidence type="ECO:0000256" key="2">
    <source>
        <dbReference type="ARBA" id="ARBA00010280"/>
    </source>
</evidence>
<dbReference type="Gene3D" id="3.90.650.10">
    <property type="entry name" value="PurM-like C-terminal domain"/>
    <property type="match status" value="1"/>
</dbReference>
<dbReference type="GO" id="GO:0004641">
    <property type="term" value="F:phosphoribosylformylglycinamidine cyclo-ligase activity"/>
    <property type="evidence" value="ECO:0007669"/>
    <property type="project" value="UniProtKB-EC"/>
</dbReference>
<dbReference type="SUPFAM" id="SSF56042">
    <property type="entry name" value="PurM C-terminal domain-like"/>
    <property type="match status" value="1"/>
</dbReference>
<keyword evidence="6" id="KW-0547">Nucleotide-binding</keyword>
<comment type="pathway">
    <text evidence="1">Purine metabolism; IMP biosynthesis via de novo pathway; 5-amino-1-(5-phospho-D-ribosyl)imidazole from N(2)-formyl-N(1)-(5-phospho-D-ribosyl)glycinamide: step 2/2.</text>
</comment>
<dbReference type="GO" id="GO:0004637">
    <property type="term" value="F:phosphoribosylamine-glycine ligase activity"/>
    <property type="evidence" value="ECO:0007669"/>
    <property type="project" value="TreeGrafter"/>
</dbReference>
<dbReference type="PANTHER" id="PTHR10520">
    <property type="entry name" value="TRIFUNCTIONAL PURINE BIOSYNTHETIC PROTEIN ADENOSINE-3-RELATED"/>
    <property type="match status" value="1"/>
</dbReference>
<evidence type="ECO:0000256" key="6">
    <source>
        <dbReference type="ARBA" id="ARBA00022741"/>
    </source>
</evidence>
<name>A0AAX3BH61_9SPIR</name>
<protein>
    <recommendedName>
        <fullName evidence="4">Phosphoribosylformylglycinamidine cyclo-ligase</fullName>
        <ecNumber evidence="3">6.3.3.1</ecNumber>
    </recommendedName>
    <alternativeName>
        <fullName evidence="9">AIR synthase</fullName>
    </alternativeName>
    <alternativeName>
        <fullName evidence="10">AIRS</fullName>
    </alternativeName>
    <alternativeName>
        <fullName evidence="8">Phosphoribosyl-aminoimidazole synthetase</fullName>
    </alternativeName>
</protein>
<dbReference type="EMBL" id="CP073355">
    <property type="protein sequence ID" value="URA11318.1"/>
    <property type="molecule type" value="Genomic_DNA"/>
</dbReference>
<gene>
    <name evidence="14" type="ORF">KDW03_05865</name>
</gene>